<keyword evidence="1" id="KW-1133">Transmembrane helix</keyword>
<keyword evidence="1" id="KW-0812">Transmembrane</keyword>
<evidence type="ECO:0000256" key="1">
    <source>
        <dbReference type="SAM" id="Phobius"/>
    </source>
</evidence>
<dbReference type="Pfam" id="PF13239">
    <property type="entry name" value="2TM"/>
    <property type="match status" value="1"/>
</dbReference>
<dbReference type="EMBL" id="BARX01000017">
    <property type="protein sequence ID" value="GAD02576.1"/>
    <property type="molecule type" value="Genomic_DNA"/>
</dbReference>
<dbReference type="OrthoDB" id="21915at2"/>
<reference evidence="3" key="1">
    <citation type="journal article" date="2013" name="Genome Announc.">
        <title>Draft Genome Sequence of Agarivorans albus Strain MKT 106T, an Agarolytic Marine Bacterium.</title>
        <authorList>
            <person name="Yasuike M."/>
            <person name="Nakamura Y."/>
            <person name="Kai W."/>
            <person name="Fujiwara A."/>
            <person name="Fukui Y."/>
            <person name="Satomi M."/>
            <person name="Sano M."/>
        </authorList>
    </citation>
    <scope>NUCLEOTIDE SEQUENCE [LARGE SCALE GENOMIC DNA]</scope>
</reference>
<dbReference type="AlphaFoldDB" id="R9PTK4"/>
<evidence type="ECO:0000259" key="2">
    <source>
        <dbReference type="Pfam" id="PF13239"/>
    </source>
</evidence>
<organism evidence="3 4">
    <name type="scientific">Agarivorans albus MKT 106</name>
    <dbReference type="NCBI Taxonomy" id="1331007"/>
    <lineage>
        <taxon>Bacteria</taxon>
        <taxon>Pseudomonadati</taxon>
        <taxon>Pseudomonadota</taxon>
        <taxon>Gammaproteobacteria</taxon>
        <taxon>Alteromonadales</taxon>
        <taxon>Alteromonadaceae</taxon>
        <taxon>Agarivorans</taxon>
    </lineage>
</organism>
<keyword evidence="4" id="KW-1185">Reference proteome</keyword>
<accession>R9PTK4</accession>
<proteinExistence type="predicted"/>
<keyword evidence="1" id="KW-0472">Membrane</keyword>
<dbReference type="Proteomes" id="UP000014461">
    <property type="component" value="Unassembled WGS sequence"/>
</dbReference>
<gene>
    <name evidence="3" type="ORF">AALB_2656</name>
</gene>
<evidence type="ECO:0000313" key="3">
    <source>
        <dbReference type="EMBL" id="GAD02576.1"/>
    </source>
</evidence>
<feature type="transmembrane region" description="Helical" evidence="1">
    <location>
        <begin position="97"/>
        <end position="117"/>
    </location>
</feature>
<protein>
    <recommendedName>
        <fullName evidence="2">2TM domain-containing protein</fullName>
    </recommendedName>
</protein>
<sequence>MNNSYSPQQLEQIIALALRQQQDQQNFVSESELFDIAEQSGLDAEQTEAALKVWQQQQQQRRAQWKKLLAFKIHAGSYILISCMLFLIDWLTGGPWWFFWPMLGMGIGLFSHGLGFLKVWRKLAQPTQVAGLSFKRCRF</sequence>
<dbReference type="STRING" id="1331007.AALB_2656"/>
<dbReference type="RefSeq" id="WP_016402343.1">
    <property type="nucleotide sequence ID" value="NZ_BARX01000017.1"/>
</dbReference>
<comment type="caution">
    <text evidence="3">The sequence shown here is derived from an EMBL/GenBank/DDBJ whole genome shotgun (WGS) entry which is preliminary data.</text>
</comment>
<feature type="transmembrane region" description="Helical" evidence="1">
    <location>
        <begin position="69"/>
        <end position="91"/>
    </location>
</feature>
<evidence type="ECO:0000313" key="4">
    <source>
        <dbReference type="Proteomes" id="UP000014461"/>
    </source>
</evidence>
<dbReference type="InterPro" id="IPR025698">
    <property type="entry name" value="2TM_dom"/>
</dbReference>
<name>R9PTK4_AGAAL</name>
<feature type="domain" description="2TM" evidence="2">
    <location>
        <begin position="61"/>
        <end position="117"/>
    </location>
</feature>